<dbReference type="Proteomes" id="UP000021053">
    <property type="component" value="Unassembled WGS sequence"/>
</dbReference>
<evidence type="ECO:0000313" key="1">
    <source>
        <dbReference type="EMBL" id="EXG82159.1"/>
    </source>
</evidence>
<evidence type="ECO:0000313" key="2">
    <source>
        <dbReference type="Proteomes" id="UP000021053"/>
    </source>
</evidence>
<accession>A0A010ZTY5</accession>
<name>A0A010ZTY5_9ACTN</name>
<organism evidence="1 2">
    <name type="scientific">Cryptosporangium arvum DSM 44712</name>
    <dbReference type="NCBI Taxonomy" id="927661"/>
    <lineage>
        <taxon>Bacteria</taxon>
        <taxon>Bacillati</taxon>
        <taxon>Actinomycetota</taxon>
        <taxon>Actinomycetes</taxon>
        <taxon>Cryptosporangiales</taxon>
        <taxon>Cryptosporangiaceae</taxon>
        <taxon>Cryptosporangium</taxon>
    </lineage>
</organism>
<comment type="caution">
    <text evidence="1">The sequence shown here is derived from an EMBL/GenBank/DDBJ whole genome shotgun (WGS) entry which is preliminary data.</text>
</comment>
<dbReference type="OrthoDB" id="3372479at2"/>
<keyword evidence="2" id="KW-1185">Reference proteome</keyword>
<reference evidence="1 2" key="1">
    <citation type="submission" date="2013-07" db="EMBL/GenBank/DDBJ databases">
        <authorList>
            <consortium name="DOE Joint Genome Institute"/>
            <person name="Eisen J."/>
            <person name="Huntemann M."/>
            <person name="Han J."/>
            <person name="Chen A."/>
            <person name="Kyrpides N."/>
            <person name="Mavromatis K."/>
            <person name="Markowitz V."/>
            <person name="Palaniappan K."/>
            <person name="Ivanova N."/>
            <person name="Schaumberg A."/>
            <person name="Pati A."/>
            <person name="Liolios K."/>
            <person name="Nordberg H.P."/>
            <person name="Cantor M.N."/>
            <person name="Hua S.X."/>
            <person name="Woyke T."/>
        </authorList>
    </citation>
    <scope>NUCLEOTIDE SEQUENCE [LARGE SCALE GENOMIC DNA]</scope>
    <source>
        <strain evidence="1 2">DSM 44712</strain>
    </source>
</reference>
<gene>
    <name evidence="1" type="ORF">CryarDRAFT_3303</name>
</gene>
<sequence length="67" mass="7255">MHAERVQAEAKIRELTGRQRMTSEEINALVNALGGLRRIPIDADPIDRAQVYRSGRVAGTANGLVAA</sequence>
<dbReference type="RefSeq" id="WP_035851763.1">
    <property type="nucleotide sequence ID" value="NZ_KK073874.1"/>
</dbReference>
<protein>
    <submittedName>
        <fullName evidence="1">Uncharacterized protein</fullName>
    </submittedName>
</protein>
<dbReference type="AlphaFoldDB" id="A0A010ZTY5"/>
<proteinExistence type="predicted"/>
<dbReference type="HOGENOM" id="CLU_2805236_0_0_11"/>
<dbReference type="EMBL" id="JFBT01000001">
    <property type="protein sequence ID" value="EXG82159.1"/>
    <property type="molecule type" value="Genomic_DNA"/>
</dbReference>